<reference evidence="2 3" key="1">
    <citation type="submission" date="2019-06" db="EMBL/GenBank/DDBJ databases">
        <title>Sequencing the genomes of 1000 actinobacteria strains.</title>
        <authorList>
            <person name="Klenk H.-P."/>
        </authorList>
    </citation>
    <scope>NUCLEOTIDE SEQUENCE [LARGE SCALE GENOMIC DNA]</scope>
    <source>
        <strain evidence="2 3">DSM 44826</strain>
    </source>
</reference>
<feature type="region of interest" description="Disordered" evidence="1">
    <location>
        <begin position="293"/>
        <end position="312"/>
    </location>
</feature>
<dbReference type="EMBL" id="VIWT01000001">
    <property type="protein sequence ID" value="TWF99921.1"/>
    <property type="molecule type" value="Genomic_DNA"/>
</dbReference>
<evidence type="ECO:0000313" key="2">
    <source>
        <dbReference type="EMBL" id="TWF99921.1"/>
    </source>
</evidence>
<dbReference type="OrthoDB" id="3197444at2"/>
<gene>
    <name evidence="2" type="ORF">FHX73_113781</name>
</gene>
<dbReference type="InterPro" id="IPR009319">
    <property type="entry name" value="Phage_A118_VSP1"/>
</dbReference>
<evidence type="ECO:0000256" key="1">
    <source>
        <dbReference type="SAM" id="MobiDB-lite"/>
    </source>
</evidence>
<protein>
    <submittedName>
        <fullName evidence="2">Minor capsid protein 2</fullName>
    </submittedName>
</protein>
<comment type="caution">
    <text evidence="2">The sequence shown here is derived from an EMBL/GenBank/DDBJ whole genome shotgun (WGS) entry which is preliminary data.</text>
</comment>
<proteinExistence type="predicted"/>
<dbReference type="Pfam" id="PF06152">
    <property type="entry name" value="Phage_min_cap2"/>
    <property type="match status" value="1"/>
</dbReference>
<dbReference type="Proteomes" id="UP000317940">
    <property type="component" value="Unassembled WGS sequence"/>
</dbReference>
<evidence type="ECO:0000313" key="3">
    <source>
        <dbReference type="Proteomes" id="UP000317940"/>
    </source>
</evidence>
<sequence>MPTSPADATDLAVAVGQVYQDAENALLERLARAVADGIDAPDWVTAKARALGNLITGVQEITAALRDDADGAIASAVRQAYSRGRQAAVAELGLLSEGTRAAADDALPNARAVDRLAAEAVAATRPLYLRILRGIPDVYQTISQRIAGGVLLGVMTRRQAAQRALDQYAAKGITGFTDRAGRNWDMASYAEMAARTVTGRAAITGHADRLEELGQNLVIVSSAPLDCPLCQPWDGEVLTLGGPAGSRTISAEHATQDGRTVNVHVAGSLEEARASGLFHCNCRHNVSAYLPGLTRRPETPPHPGGATYEDTQQQRYLERQVRMWKRRASVAMDDAGRTAANARVRDYQSRIRQLTADKQLSRRSTREQLLTGTVRPAVPLNAARVRVGDATVRRMSDEELGAAIASGHLTSADHATVEAEADRRDHEQLLDRIRPSGRLAADLTGFSDDELGRALPDLTSDQALTVAAEMDRRDTAAGLPGARADLIGLSDHQLGERARHATGDELAALAVEADRREMLGRVFPDGRLATDLSGLDDDTLGWAVRYADPAGAERIAAEIDRRHPIVLPAARGAATVAGQLADRAALDQVLAPLAPVEDWAHLAAPADEHDALDAAARWLADKEAAELANKGAYSREQIRELYAEHVYAQWLDAEDWCRGYLLTKQAEHDGVDPRSLFSGPSHVAYTRASEELRRYWSEVAPRLTLAEYSEQLTGLRSAAADTARKAKSDQHNRF</sequence>
<dbReference type="GO" id="GO:0005198">
    <property type="term" value="F:structural molecule activity"/>
    <property type="evidence" value="ECO:0007669"/>
    <property type="project" value="InterPro"/>
</dbReference>
<organism evidence="2 3">
    <name type="scientific">Kitasatospora viridis</name>
    <dbReference type="NCBI Taxonomy" id="281105"/>
    <lineage>
        <taxon>Bacteria</taxon>
        <taxon>Bacillati</taxon>
        <taxon>Actinomycetota</taxon>
        <taxon>Actinomycetes</taxon>
        <taxon>Kitasatosporales</taxon>
        <taxon>Streptomycetaceae</taxon>
        <taxon>Kitasatospora</taxon>
    </lineage>
</organism>
<keyword evidence="3" id="KW-1185">Reference proteome</keyword>
<dbReference type="RefSeq" id="WP_145906098.1">
    <property type="nucleotide sequence ID" value="NZ_BAAAMZ010000021.1"/>
</dbReference>
<name>A0A561UKM8_9ACTN</name>
<dbReference type="AlphaFoldDB" id="A0A561UKM8"/>
<accession>A0A561UKM8</accession>